<dbReference type="Pfam" id="PF00589">
    <property type="entry name" value="Phage_integrase"/>
    <property type="match status" value="1"/>
</dbReference>
<dbReference type="GO" id="GO:0015074">
    <property type="term" value="P:DNA integration"/>
    <property type="evidence" value="ECO:0007669"/>
    <property type="project" value="UniProtKB-KW"/>
</dbReference>
<evidence type="ECO:0000256" key="1">
    <source>
        <dbReference type="ARBA" id="ARBA00022908"/>
    </source>
</evidence>
<dbReference type="SUPFAM" id="SSF56349">
    <property type="entry name" value="DNA breaking-rejoining enzymes"/>
    <property type="match status" value="1"/>
</dbReference>
<keyword evidence="1" id="KW-0229">DNA integration</keyword>
<dbReference type="Gene3D" id="1.10.443.10">
    <property type="entry name" value="Intergrase catalytic core"/>
    <property type="match status" value="1"/>
</dbReference>
<sequence length="322" mass="36733">MNLISAAELAEDIAHFVAFKRAMGHSYRRSELTLKSFQRAVEQRAGWYGKVPFEAVLHEWLLRNPHRQPVSVGLEFGVIRQLCLYRRRRDPDSFVPEQDWAPIKESTFLPYIFTYGEVVHLIAAASVHNAGKLDAGMLRMLLLILYCTGLRLGEAVRLQLSDVDLEQQCFLVRQSKGKTRIVPFLDDLARELGDCLLLRRRILEATATVDPGALLLRNTGQALPVRAASDAICRLLRREGLKPARGRTGPRPYEFRHAFAVHRLTAWYHEGVDIHARLPWLSAYMGHVDVLGTQVYLRATPELMDLASQRFARHWYHSGKTS</sequence>
<dbReference type="RefSeq" id="WP_011783475.1">
    <property type="nucleotide sequence ID" value="NC_008739.1"/>
</dbReference>
<dbReference type="GO" id="GO:0003677">
    <property type="term" value="F:DNA binding"/>
    <property type="evidence" value="ECO:0007669"/>
    <property type="project" value="InterPro"/>
</dbReference>
<dbReference type="EMBL" id="CP000516">
    <property type="protein sequence ID" value="ABM21292.1"/>
    <property type="molecule type" value="Genomic_DNA"/>
</dbReference>
<dbReference type="AlphaFoldDB" id="A1U8H3"/>
<reference evidence="5" key="1">
    <citation type="journal article" date="2011" name="Appl. Environ. Microbiol.">
        <title>Genomic potential of Marinobacter aquaeolei, a biogeochemical 'opportunitroph'.</title>
        <authorList>
            <person name="Singer E."/>
            <person name="Webb E.A."/>
            <person name="Nelson W.C."/>
            <person name="Heidelberg J.F."/>
            <person name="Ivanova N."/>
            <person name="Pati A."/>
            <person name="Edwards K.J."/>
        </authorList>
    </citation>
    <scope>NUCLEOTIDE SEQUENCE [LARGE SCALE GENOMIC DNA]</scope>
    <source>
        <strain evidence="5">ATCC 700491 / DSM 11845 / VT8</strain>
    </source>
</reference>
<dbReference type="PROSITE" id="PS51898">
    <property type="entry name" value="TYR_RECOMBINASE"/>
    <property type="match status" value="1"/>
</dbReference>
<feature type="domain" description="Tyr recombinase" evidence="3">
    <location>
        <begin position="108"/>
        <end position="309"/>
    </location>
</feature>
<dbReference type="PANTHER" id="PTHR30349:SF64">
    <property type="entry name" value="PROPHAGE INTEGRASE INTD-RELATED"/>
    <property type="match status" value="1"/>
</dbReference>
<dbReference type="HOGENOM" id="CLU_027562_10_1_6"/>
<dbReference type="GO" id="GO:0006310">
    <property type="term" value="P:DNA recombination"/>
    <property type="evidence" value="ECO:0007669"/>
    <property type="project" value="UniProtKB-KW"/>
</dbReference>
<name>A1U8H3_MARN8</name>
<geneLocation type="plasmid" evidence="4 5">
    <name>pMAQU02</name>
</geneLocation>
<dbReference type="InterPro" id="IPR011010">
    <property type="entry name" value="DNA_brk_join_enz"/>
</dbReference>
<dbReference type="InterPro" id="IPR013762">
    <property type="entry name" value="Integrase-like_cat_sf"/>
</dbReference>
<evidence type="ECO:0000256" key="2">
    <source>
        <dbReference type="ARBA" id="ARBA00023172"/>
    </source>
</evidence>
<dbReference type="KEGG" id="maq:Maqu_4019"/>
<evidence type="ECO:0000313" key="5">
    <source>
        <dbReference type="Proteomes" id="UP000000998"/>
    </source>
</evidence>
<keyword evidence="4" id="KW-0614">Plasmid</keyword>
<gene>
    <name evidence="4" type="ordered locus">Maqu_4019</name>
</gene>
<organism evidence="4 5">
    <name type="scientific">Marinobacter nauticus (strain ATCC 700491 / DSM 11845 / VT8)</name>
    <name type="common">Marinobacter aquaeolei</name>
    <dbReference type="NCBI Taxonomy" id="351348"/>
    <lineage>
        <taxon>Bacteria</taxon>
        <taxon>Pseudomonadati</taxon>
        <taxon>Pseudomonadota</taxon>
        <taxon>Gammaproteobacteria</taxon>
        <taxon>Pseudomonadales</taxon>
        <taxon>Marinobacteraceae</taxon>
        <taxon>Marinobacter</taxon>
    </lineage>
</organism>
<dbReference type="OrthoDB" id="9795573at2"/>
<dbReference type="PANTHER" id="PTHR30349">
    <property type="entry name" value="PHAGE INTEGRASE-RELATED"/>
    <property type="match status" value="1"/>
</dbReference>
<evidence type="ECO:0000313" key="4">
    <source>
        <dbReference type="EMBL" id="ABM21292.1"/>
    </source>
</evidence>
<evidence type="ECO:0000259" key="3">
    <source>
        <dbReference type="PROSITE" id="PS51898"/>
    </source>
</evidence>
<dbReference type="InterPro" id="IPR050090">
    <property type="entry name" value="Tyrosine_recombinase_XerCD"/>
</dbReference>
<protein>
    <submittedName>
        <fullName evidence="4">Phage integrase family protein</fullName>
    </submittedName>
</protein>
<proteinExistence type="predicted"/>
<dbReference type="InterPro" id="IPR002104">
    <property type="entry name" value="Integrase_catalytic"/>
</dbReference>
<keyword evidence="2" id="KW-0233">DNA recombination</keyword>
<accession>A1U8H3</accession>
<dbReference type="Proteomes" id="UP000000998">
    <property type="component" value="Plasmid pMAQU02"/>
</dbReference>